<keyword evidence="2" id="KW-1185">Reference proteome</keyword>
<gene>
    <name evidence="1" type="ORF">OGAPHI_001059</name>
</gene>
<dbReference type="EMBL" id="JAEUBE010000087">
    <property type="protein sequence ID" value="KAH3670544.1"/>
    <property type="molecule type" value="Genomic_DNA"/>
</dbReference>
<accession>A0A9P8PFZ6</accession>
<dbReference type="Proteomes" id="UP000769157">
    <property type="component" value="Unassembled WGS sequence"/>
</dbReference>
<reference evidence="1" key="2">
    <citation type="submission" date="2021-01" db="EMBL/GenBank/DDBJ databases">
        <authorList>
            <person name="Schikora-Tamarit M.A."/>
        </authorList>
    </citation>
    <scope>NUCLEOTIDE SEQUENCE</scope>
    <source>
        <strain evidence="1">CBS6075</strain>
    </source>
</reference>
<evidence type="ECO:0000313" key="1">
    <source>
        <dbReference type="EMBL" id="KAH3670544.1"/>
    </source>
</evidence>
<comment type="caution">
    <text evidence="1">The sequence shown here is derived from an EMBL/GenBank/DDBJ whole genome shotgun (WGS) entry which is preliminary data.</text>
</comment>
<organism evidence="1 2">
    <name type="scientific">Ogataea philodendri</name>
    <dbReference type="NCBI Taxonomy" id="1378263"/>
    <lineage>
        <taxon>Eukaryota</taxon>
        <taxon>Fungi</taxon>
        <taxon>Dikarya</taxon>
        <taxon>Ascomycota</taxon>
        <taxon>Saccharomycotina</taxon>
        <taxon>Pichiomycetes</taxon>
        <taxon>Pichiales</taxon>
        <taxon>Pichiaceae</taxon>
        <taxon>Ogataea</taxon>
    </lineage>
</organism>
<reference evidence="1" key="1">
    <citation type="journal article" date="2021" name="Open Biol.">
        <title>Shared evolutionary footprints suggest mitochondrial oxidative damage underlies multiple complex I losses in fungi.</title>
        <authorList>
            <person name="Schikora-Tamarit M.A."/>
            <person name="Marcet-Houben M."/>
            <person name="Nosek J."/>
            <person name="Gabaldon T."/>
        </authorList>
    </citation>
    <scope>NUCLEOTIDE SEQUENCE</scope>
    <source>
        <strain evidence="1">CBS6075</strain>
    </source>
</reference>
<sequence>MRSGLDEVKSFRILVSAFRSLRWNNWEIVASDGSLNSGRVLVGESSVDRSGVSKRRLDGVKRAAVGFRSGLGSGFFCSGSTFSFCSSTVSVGSDGSTSSCVSGLADFSSCGSGFDRVVRLLGDSARLVVFLFAMTRNTKNQYLRFSGCTCSKKTATPLHHKHIQVKVDHHASVSTPASVLNFITTPYDAETVAISASSRLRKEVWIGSSRCTMSLYSS</sequence>
<dbReference type="AlphaFoldDB" id="A0A9P8PFZ6"/>
<evidence type="ECO:0000313" key="2">
    <source>
        <dbReference type="Proteomes" id="UP000769157"/>
    </source>
</evidence>
<name>A0A9P8PFZ6_9ASCO</name>
<proteinExistence type="predicted"/>
<dbReference type="RefSeq" id="XP_046063969.1">
    <property type="nucleotide sequence ID" value="XM_046201780.1"/>
</dbReference>
<dbReference type="GeneID" id="70233027"/>
<protein>
    <submittedName>
        <fullName evidence="1">Uncharacterized protein</fullName>
    </submittedName>
</protein>